<reference evidence="3" key="1">
    <citation type="journal article" date="2023" name="bioRxiv">
        <title>Scaffold-level genome assemblies of two parasitoid biocontrol wasps reveal the parthenogenesis mechanism and an associated novel virus.</title>
        <authorList>
            <person name="Inwood S."/>
            <person name="Skelly J."/>
            <person name="Guhlin J."/>
            <person name="Harrop T."/>
            <person name="Goldson S."/>
            <person name="Dearden P."/>
        </authorList>
    </citation>
    <scope>NUCLEOTIDE SEQUENCE</scope>
    <source>
        <strain evidence="3">Lincoln</strain>
        <tissue evidence="3">Whole body</tissue>
    </source>
</reference>
<dbReference type="Proteomes" id="UP001168972">
    <property type="component" value="Unassembled WGS sequence"/>
</dbReference>
<accession>A0AA39FEQ1</accession>
<name>A0AA39FEQ1_MICHY</name>
<dbReference type="EMBL" id="JAQQBR010001831">
    <property type="protein sequence ID" value="KAK0168031.1"/>
    <property type="molecule type" value="Genomic_DNA"/>
</dbReference>
<feature type="chain" id="PRO_5041381370" evidence="2">
    <location>
        <begin position="22"/>
        <end position="264"/>
    </location>
</feature>
<dbReference type="Pfam" id="PF16027">
    <property type="entry name" value="DUF4786"/>
    <property type="match status" value="1"/>
</dbReference>
<organism evidence="3 4">
    <name type="scientific">Microctonus hyperodae</name>
    <name type="common">Parasitoid wasp</name>
    <dbReference type="NCBI Taxonomy" id="165561"/>
    <lineage>
        <taxon>Eukaryota</taxon>
        <taxon>Metazoa</taxon>
        <taxon>Ecdysozoa</taxon>
        <taxon>Arthropoda</taxon>
        <taxon>Hexapoda</taxon>
        <taxon>Insecta</taxon>
        <taxon>Pterygota</taxon>
        <taxon>Neoptera</taxon>
        <taxon>Endopterygota</taxon>
        <taxon>Hymenoptera</taxon>
        <taxon>Apocrita</taxon>
        <taxon>Ichneumonoidea</taxon>
        <taxon>Braconidae</taxon>
        <taxon>Euphorinae</taxon>
        <taxon>Microctonus</taxon>
    </lineage>
</organism>
<keyword evidence="4" id="KW-1185">Reference proteome</keyword>
<comment type="caution">
    <text evidence="3">The sequence shown here is derived from an EMBL/GenBank/DDBJ whole genome shotgun (WGS) entry which is preliminary data.</text>
</comment>
<gene>
    <name evidence="3" type="ORF">PV327_001872</name>
</gene>
<feature type="region of interest" description="Disordered" evidence="1">
    <location>
        <begin position="109"/>
        <end position="138"/>
    </location>
</feature>
<dbReference type="InterPro" id="IPR031983">
    <property type="entry name" value="DUF4786"/>
</dbReference>
<keyword evidence="2" id="KW-0732">Signal</keyword>
<sequence length="264" mass="30472">MMMTPLMKLMLLTTAAVSVIAAPHWENSVADETTIKNFLNNETPHEEHSKRHVKKLHNAKEIKNTKEELNSMNIQEFIKAQKFSKLSKKSRKHKNYFYNNPYISQTNKYPNSLSSSLIKNPNDHNQEKSTGHRKKQQESNVYYVRLPPTPYYFVPGLGYISNPPTYSTSSLRPQNSQSIYSQHINSFINLPIDFVSNGKPTSVYQWENNNRKSGKRPNTLINKLKKGPYEFNGKPTSLYLLSSSGKASMHQPIRYNNINDNNIY</sequence>
<evidence type="ECO:0000256" key="2">
    <source>
        <dbReference type="SAM" id="SignalP"/>
    </source>
</evidence>
<feature type="signal peptide" evidence="2">
    <location>
        <begin position="1"/>
        <end position="21"/>
    </location>
</feature>
<evidence type="ECO:0000256" key="1">
    <source>
        <dbReference type="SAM" id="MobiDB-lite"/>
    </source>
</evidence>
<feature type="compositionally biased region" description="Basic and acidic residues" evidence="1">
    <location>
        <begin position="121"/>
        <end position="130"/>
    </location>
</feature>
<protein>
    <submittedName>
        <fullName evidence="3">Uncharacterized protein</fullName>
    </submittedName>
</protein>
<feature type="compositionally biased region" description="Polar residues" evidence="1">
    <location>
        <begin position="109"/>
        <end position="119"/>
    </location>
</feature>
<evidence type="ECO:0000313" key="4">
    <source>
        <dbReference type="Proteomes" id="UP001168972"/>
    </source>
</evidence>
<proteinExistence type="predicted"/>
<reference evidence="3" key="2">
    <citation type="submission" date="2023-03" db="EMBL/GenBank/DDBJ databases">
        <authorList>
            <person name="Inwood S.N."/>
            <person name="Skelly J.G."/>
            <person name="Guhlin J."/>
            <person name="Harrop T.W.R."/>
            <person name="Goldson S.G."/>
            <person name="Dearden P.K."/>
        </authorList>
    </citation>
    <scope>NUCLEOTIDE SEQUENCE</scope>
    <source>
        <strain evidence="3">Lincoln</strain>
        <tissue evidence="3">Whole body</tissue>
    </source>
</reference>
<dbReference type="AlphaFoldDB" id="A0AA39FEQ1"/>
<evidence type="ECO:0000313" key="3">
    <source>
        <dbReference type="EMBL" id="KAK0168031.1"/>
    </source>
</evidence>